<feature type="transmembrane region" description="Helical" evidence="1">
    <location>
        <begin position="47"/>
        <end position="68"/>
    </location>
</feature>
<keyword evidence="1" id="KW-0812">Transmembrane</keyword>
<gene>
    <name evidence="2" type="ORF">CHC_T00006884001</name>
</gene>
<sequence length="122" mass="13440">MSGSLTRYILTFLCVNSVSPIAAEVSGSTGGRGSLFFFFFFHELRLFDIVFVAFLVTLAAFCAGYSLAKTSNYVPRKLRRPLSMAGERCPCSLPQGLRLHLMARPPHKPVHDRSAISNERGG</sequence>
<organism evidence="2 3">
    <name type="scientific">Chondrus crispus</name>
    <name type="common">Carrageen Irish moss</name>
    <name type="synonym">Polymorpha crispa</name>
    <dbReference type="NCBI Taxonomy" id="2769"/>
    <lineage>
        <taxon>Eukaryota</taxon>
        <taxon>Rhodophyta</taxon>
        <taxon>Florideophyceae</taxon>
        <taxon>Rhodymeniophycidae</taxon>
        <taxon>Gigartinales</taxon>
        <taxon>Gigartinaceae</taxon>
        <taxon>Chondrus</taxon>
    </lineage>
</organism>
<dbReference type="AlphaFoldDB" id="R7QQ83"/>
<dbReference type="RefSeq" id="XP_005710217.1">
    <property type="nucleotide sequence ID" value="XM_005710160.1"/>
</dbReference>
<dbReference type="EMBL" id="HG002094">
    <property type="protein sequence ID" value="CDF39923.1"/>
    <property type="molecule type" value="Genomic_DNA"/>
</dbReference>
<reference evidence="3" key="1">
    <citation type="journal article" date="2013" name="Proc. Natl. Acad. Sci. U.S.A.">
        <title>Genome structure and metabolic features in the red seaweed Chondrus crispus shed light on evolution of the Archaeplastida.</title>
        <authorList>
            <person name="Collen J."/>
            <person name="Porcel B."/>
            <person name="Carre W."/>
            <person name="Ball S.G."/>
            <person name="Chaparro C."/>
            <person name="Tonon T."/>
            <person name="Barbeyron T."/>
            <person name="Michel G."/>
            <person name="Noel B."/>
            <person name="Valentin K."/>
            <person name="Elias M."/>
            <person name="Artiguenave F."/>
            <person name="Arun A."/>
            <person name="Aury J.M."/>
            <person name="Barbosa-Neto J.F."/>
            <person name="Bothwell J.H."/>
            <person name="Bouget F.Y."/>
            <person name="Brillet L."/>
            <person name="Cabello-Hurtado F."/>
            <person name="Capella-Gutierrez S."/>
            <person name="Charrier B."/>
            <person name="Cladiere L."/>
            <person name="Cock J.M."/>
            <person name="Coelho S.M."/>
            <person name="Colleoni C."/>
            <person name="Czjzek M."/>
            <person name="Da Silva C."/>
            <person name="Delage L."/>
            <person name="Denoeud F."/>
            <person name="Deschamps P."/>
            <person name="Dittami S.M."/>
            <person name="Gabaldon T."/>
            <person name="Gachon C.M."/>
            <person name="Groisillier A."/>
            <person name="Herve C."/>
            <person name="Jabbari K."/>
            <person name="Katinka M."/>
            <person name="Kloareg B."/>
            <person name="Kowalczyk N."/>
            <person name="Labadie K."/>
            <person name="Leblanc C."/>
            <person name="Lopez P.J."/>
            <person name="McLachlan D.H."/>
            <person name="Meslet-Cladiere L."/>
            <person name="Moustafa A."/>
            <person name="Nehr Z."/>
            <person name="Nyvall Collen P."/>
            <person name="Panaud O."/>
            <person name="Partensky F."/>
            <person name="Poulain J."/>
            <person name="Rensing S.A."/>
            <person name="Rousvoal S."/>
            <person name="Samson G."/>
            <person name="Symeonidi A."/>
            <person name="Weissenbach J."/>
            <person name="Zambounis A."/>
            <person name="Wincker P."/>
            <person name="Boyen C."/>
        </authorList>
    </citation>
    <scope>NUCLEOTIDE SEQUENCE [LARGE SCALE GENOMIC DNA]</scope>
    <source>
        <strain evidence="3">cv. Stackhouse</strain>
    </source>
</reference>
<keyword evidence="1" id="KW-0472">Membrane</keyword>
<dbReference type="GeneID" id="17317933"/>
<evidence type="ECO:0000313" key="2">
    <source>
        <dbReference type="EMBL" id="CDF39923.1"/>
    </source>
</evidence>
<keyword evidence="1" id="KW-1133">Transmembrane helix</keyword>
<dbReference type="Proteomes" id="UP000012073">
    <property type="component" value="Unassembled WGS sequence"/>
</dbReference>
<protein>
    <submittedName>
        <fullName evidence="2">Uncharacterized protein</fullName>
    </submittedName>
</protein>
<evidence type="ECO:0000256" key="1">
    <source>
        <dbReference type="SAM" id="Phobius"/>
    </source>
</evidence>
<accession>R7QQ83</accession>
<proteinExistence type="predicted"/>
<dbReference type="Gramene" id="CDF39923">
    <property type="protein sequence ID" value="CDF39923"/>
    <property type="gene ID" value="CHC_T00006884001"/>
</dbReference>
<dbReference type="KEGG" id="ccp:CHC_T00006884001"/>
<name>R7QQ83_CHOCR</name>
<evidence type="ECO:0000313" key="3">
    <source>
        <dbReference type="Proteomes" id="UP000012073"/>
    </source>
</evidence>
<keyword evidence="3" id="KW-1185">Reference proteome</keyword>